<evidence type="ECO:0000313" key="6">
    <source>
        <dbReference type="EMBL" id="MCP1675682.1"/>
    </source>
</evidence>
<feature type="compositionally biased region" description="Low complexity" evidence="4">
    <location>
        <begin position="198"/>
        <end position="210"/>
    </location>
</feature>
<dbReference type="Pfam" id="PF07729">
    <property type="entry name" value="FCD"/>
    <property type="match status" value="1"/>
</dbReference>
<comment type="caution">
    <text evidence="6">The sequence shown here is derived from an EMBL/GenBank/DDBJ whole genome shotgun (WGS) entry which is preliminary data.</text>
</comment>
<dbReference type="PANTHER" id="PTHR43537">
    <property type="entry name" value="TRANSCRIPTIONAL REGULATOR, GNTR FAMILY"/>
    <property type="match status" value="1"/>
</dbReference>
<dbReference type="InterPro" id="IPR036388">
    <property type="entry name" value="WH-like_DNA-bd_sf"/>
</dbReference>
<evidence type="ECO:0000259" key="5">
    <source>
        <dbReference type="PROSITE" id="PS50949"/>
    </source>
</evidence>
<proteinExistence type="predicted"/>
<dbReference type="SUPFAM" id="SSF48008">
    <property type="entry name" value="GntR ligand-binding domain-like"/>
    <property type="match status" value="1"/>
</dbReference>
<dbReference type="PROSITE" id="PS50949">
    <property type="entry name" value="HTH_GNTR"/>
    <property type="match status" value="1"/>
</dbReference>
<reference evidence="6" key="1">
    <citation type="submission" date="2022-03" db="EMBL/GenBank/DDBJ databases">
        <title>Genomic Encyclopedia of Type Strains, Phase III (KMG-III): the genomes of soil and plant-associated and newly described type strains.</title>
        <authorList>
            <person name="Whitman W."/>
        </authorList>
    </citation>
    <scope>NUCLEOTIDE SEQUENCE</scope>
    <source>
        <strain evidence="6">ANL 6-2</strain>
    </source>
</reference>
<dbReference type="Proteomes" id="UP001205843">
    <property type="component" value="Unassembled WGS sequence"/>
</dbReference>
<feature type="domain" description="HTH gntR-type" evidence="5">
    <location>
        <begin position="1"/>
        <end position="62"/>
    </location>
</feature>
<dbReference type="Gene3D" id="1.10.10.10">
    <property type="entry name" value="Winged helix-like DNA-binding domain superfamily/Winged helix DNA-binding domain"/>
    <property type="match status" value="1"/>
</dbReference>
<organism evidence="6 7">
    <name type="scientific">Natronocella acetinitrilica</name>
    <dbReference type="NCBI Taxonomy" id="414046"/>
    <lineage>
        <taxon>Bacteria</taxon>
        <taxon>Pseudomonadati</taxon>
        <taxon>Pseudomonadota</taxon>
        <taxon>Gammaproteobacteria</taxon>
        <taxon>Chromatiales</taxon>
        <taxon>Ectothiorhodospiraceae</taxon>
        <taxon>Natronocella</taxon>
    </lineage>
</organism>
<keyword evidence="7" id="KW-1185">Reference proteome</keyword>
<keyword evidence="3" id="KW-0804">Transcription</keyword>
<evidence type="ECO:0000256" key="1">
    <source>
        <dbReference type="ARBA" id="ARBA00023015"/>
    </source>
</evidence>
<dbReference type="Gene3D" id="1.20.120.530">
    <property type="entry name" value="GntR ligand-binding domain-like"/>
    <property type="match status" value="1"/>
</dbReference>
<evidence type="ECO:0000256" key="2">
    <source>
        <dbReference type="ARBA" id="ARBA00023125"/>
    </source>
</evidence>
<feature type="region of interest" description="Disordered" evidence="4">
    <location>
        <begin position="198"/>
        <end position="226"/>
    </location>
</feature>
<feature type="compositionally biased region" description="Basic and acidic residues" evidence="4">
    <location>
        <begin position="213"/>
        <end position="226"/>
    </location>
</feature>
<evidence type="ECO:0000256" key="4">
    <source>
        <dbReference type="SAM" id="MobiDB-lite"/>
    </source>
</evidence>
<dbReference type="GO" id="GO:0003700">
    <property type="term" value="F:DNA-binding transcription factor activity"/>
    <property type="evidence" value="ECO:0007669"/>
    <property type="project" value="InterPro"/>
</dbReference>
<protein>
    <submittedName>
        <fullName evidence="6">DNA-binding GntR family transcriptional regulator</fullName>
    </submittedName>
</protein>
<evidence type="ECO:0000313" key="7">
    <source>
        <dbReference type="Proteomes" id="UP001205843"/>
    </source>
</evidence>
<dbReference type="InterPro" id="IPR008920">
    <property type="entry name" value="TF_FadR/GntR_C"/>
</dbReference>
<accession>A0AAE3KGW3</accession>
<dbReference type="EMBL" id="JALJXV010000006">
    <property type="protein sequence ID" value="MCP1675682.1"/>
    <property type="molecule type" value="Genomic_DNA"/>
</dbReference>
<gene>
    <name evidence="6" type="ORF">J2T57_002832</name>
</gene>
<sequence length="226" mass="25449">MVERLRRDLINGRFAAGQKLAITTLRETYSVGLSPLREALNHLAATGLLIQETQRGFRVPALSLSELEDLALLRKQLESTALERAIARGDADWESELLAAAHRLTRTTEGDADQDTWERRHSEFHQALVSACDSPWLERLIAQLHDHFDRYRRAATPDRDMRRILDGHHDELVRLTLQRDSKGACQLLEEHIHLAHQATASGATQSQSAAPSEHGHASIDRRRSAP</sequence>
<evidence type="ECO:0000256" key="3">
    <source>
        <dbReference type="ARBA" id="ARBA00023163"/>
    </source>
</evidence>
<dbReference type="Pfam" id="PF00392">
    <property type="entry name" value="GntR"/>
    <property type="match status" value="1"/>
</dbReference>
<keyword evidence="1" id="KW-0805">Transcription regulation</keyword>
<keyword evidence="2 6" id="KW-0238">DNA-binding</keyword>
<name>A0AAE3KGW3_9GAMM</name>
<dbReference type="GO" id="GO:0003677">
    <property type="term" value="F:DNA binding"/>
    <property type="evidence" value="ECO:0007669"/>
    <property type="project" value="UniProtKB-KW"/>
</dbReference>
<dbReference type="SMART" id="SM00345">
    <property type="entry name" value="HTH_GNTR"/>
    <property type="match status" value="1"/>
</dbReference>
<dbReference type="RefSeq" id="WP_253479327.1">
    <property type="nucleotide sequence ID" value="NZ_JALJXV010000006.1"/>
</dbReference>
<dbReference type="InterPro" id="IPR011711">
    <property type="entry name" value="GntR_C"/>
</dbReference>
<dbReference type="SUPFAM" id="SSF46785">
    <property type="entry name" value="Winged helix' DNA-binding domain"/>
    <property type="match status" value="1"/>
</dbReference>
<dbReference type="InterPro" id="IPR000524">
    <property type="entry name" value="Tscrpt_reg_HTH_GntR"/>
</dbReference>
<dbReference type="PANTHER" id="PTHR43537:SF20">
    <property type="entry name" value="HTH-TYPE TRANSCRIPTIONAL REPRESSOR GLAR"/>
    <property type="match status" value="1"/>
</dbReference>
<dbReference type="InterPro" id="IPR036390">
    <property type="entry name" value="WH_DNA-bd_sf"/>
</dbReference>
<dbReference type="AlphaFoldDB" id="A0AAE3KGW3"/>
<dbReference type="SMART" id="SM00895">
    <property type="entry name" value="FCD"/>
    <property type="match status" value="1"/>
</dbReference>